<evidence type="ECO:0000313" key="2">
    <source>
        <dbReference type="Proteomes" id="UP001281147"/>
    </source>
</evidence>
<organism evidence="1 2">
    <name type="scientific">Vermiconidia calcicola</name>
    <dbReference type="NCBI Taxonomy" id="1690605"/>
    <lineage>
        <taxon>Eukaryota</taxon>
        <taxon>Fungi</taxon>
        <taxon>Dikarya</taxon>
        <taxon>Ascomycota</taxon>
        <taxon>Pezizomycotina</taxon>
        <taxon>Dothideomycetes</taxon>
        <taxon>Dothideomycetidae</taxon>
        <taxon>Mycosphaerellales</taxon>
        <taxon>Extremaceae</taxon>
        <taxon>Vermiconidia</taxon>
    </lineage>
</organism>
<name>A0ACC3NPM4_9PEZI</name>
<accession>A0ACC3NPM4</accession>
<keyword evidence="2" id="KW-1185">Reference proteome</keyword>
<reference evidence="1" key="1">
    <citation type="submission" date="2023-07" db="EMBL/GenBank/DDBJ databases">
        <title>Black Yeasts Isolated from many extreme environments.</title>
        <authorList>
            <person name="Coleine C."/>
            <person name="Stajich J.E."/>
            <person name="Selbmann L."/>
        </authorList>
    </citation>
    <scope>NUCLEOTIDE SEQUENCE</scope>
    <source>
        <strain evidence="1">CCFEE 5714</strain>
    </source>
</reference>
<comment type="caution">
    <text evidence="1">The sequence shown here is derived from an EMBL/GenBank/DDBJ whole genome shotgun (WGS) entry which is preliminary data.</text>
</comment>
<dbReference type="Proteomes" id="UP001281147">
    <property type="component" value="Unassembled WGS sequence"/>
</dbReference>
<dbReference type="EMBL" id="JAUTXU010000021">
    <property type="protein sequence ID" value="KAK3720623.1"/>
    <property type="molecule type" value="Genomic_DNA"/>
</dbReference>
<evidence type="ECO:0000313" key="1">
    <source>
        <dbReference type="EMBL" id="KAK3720623.1"/>
    </source>
</evidence>
<protein>
    <submittedName>
        <fullName evidence="1">Uncharacterized protein</fullName>
    </submittedName>
</protein>
<sequence>MFWRGAATALLTTAIASQRANAVLVTITEYPSSCRAVYTSGSRSVTVVQSTVTVVPIPWTDDLANTGTPFVLEVQGGSLEGSSGSARKRQAETPVWVMPNGNTTTDGTKAAQYVIEDGMLREGGRNYFSTTEGIAEQAFRALPLVEGINMTFTVAQRQFIWRNPAFDDGVARLCKVPADQVENAQVRARFLGPTSPECAPIQIIPRPVNEATGEGSPDGPSVSISTFIDEPVQPSVSPTSSRVRSTSGGQGGQSSRAASTSQGGQPPASSTGGQGVQTSRSASASPGGQPPASHTGGQGGQTSRSASTSRSGQPPASQTNTRSSGTLVIGASANPSPTNISPDGRCGPSGGFECARGQCCSSFGYCGTGEEYCATGCQPAYGSCSSASVSPVQPSQYPSNIAHSSTRGGPAPLSSTPTRRSSSTPLSVTETVTPSEYARFVYCPEDNGQTLTDPEGVQYTLGCGQDTTGGTYASSPATDSVEDCFRLCDGEPACMAFTYQGSVDGVGPGTCSFKSEQGTFVSDDRTYVAGIRVSPVTGSSSSILVPESEYTATAGPVGPNNPGETLSSTMRWANSSRSFLPTSRAPNTITPTPATSSATSATRLRCPESNGRTYSDPGSGEEYVILCDSNTDPGAFAVSIQDSFAACIHACYMRDDQQCVAVSYADGSCYFKAQYYRSVVFQNINAAVLASVYNGASEPGGASEPAPYSTIRGFTNSSVASSTQRSTISSSSSPIRTTSSMMNAMSSSTVSTLASSSTSRPQISSTPSSRTQSTTSRASSSSSSSPSSAAGVASSSSSSRTTSSSRTVSSTTSTRSSSTSMASSSSSIRITSSSQIGSSTASTSSSAAPTNTGPPTYNPICPAANGTGYYDTAGNEYVILCDRNTDPGAFASSEQPDFGSCIRACAGQFNGEACVGVTYVAVVRACYFKNAYWSDSPGIGTHAAILASLLGIDPEPYTPPASPTARSSTSSRASSTRSSGRITITDSSRSAPSPSSTADEAPSSTGPHLVLSSPTPCSFGDPPLYDEDDSYCQIDLPFEMQMYAQFDRQTYASTNGYLSIGYGSSQYAASQLPVEYLPNNTVAVFLDDLYLYRDVEPEQGIFYQFNEDQTAVTYEYYLSLAGQLSHAYHFTVAYDSARPGVFTYEYFQTGGPADNGVYAAVGTQGIDEAGTLQGFTYAYESSDIMPGLMVVCDTTLNECVTRRAPLIEVDLPGGK</sequence>
<proteinExistence type="predicted"/>
<gene>
    <name evidence="1" type="ORF">LTR37_003672</name>
</gene>